<proteinExistence type="predicted"/>
<dbReference type="OrthoDB" id="2683831at2759"/>
<organism evidence="1 2">
    <name type="scientific">Rhizopogon vesiculosus</name>
    <dbReference type="NCBI Taxonomy" id="180088"/>
    <lineage>
        <taxon>Eukaryota</taxon>
        <taxon>Fungi</taxon>
        <taxon>Dikarya</taxon>
        <taxon>Basidiomycota</taxon>
        <taxon>Agaricomycotina</taxon>
        <taxon>Agaricomycetes</taxon>
        <taxon>Agaricomycetidae</taxon>
        <taxon>Boletales</taxon>
        <taxon>Suillineae</taxon>
        <taxon>Rhizopogonaceae</taxon>
        <taxon>Rhizopogon</taxon>
    </lineage>
</organism>
<evidence type="ECO:0000313" key="1">
    <source>
        <dbReference type="EMBL" id="OJA15651.1"/>
    </source>
</evidence>
<dbReference type="Proteomes" id="UP000183567">
    <property type="component" value="Unassembled WGS sequence"/>
</dbReference>
<sequence length="93" mass="10682">MFSIWKSLSTSPHQVIADIDDVLQAILKLCMDHITLLTSEERNSFLDEYSRLAGAYSELSEDPKYGKELTQVLKECDASKERIAVRFLRFLGR</sequence>
<gene>
    <name evidence="1" type="ORF">AZE42_09648</name>
</gene>
<name>A0A1J8Q6R2_9AGAM</name>
<comment type="caution">
    <text evidence="1">The sequence shown here is derived from an EMBL/GenBank/DDBJ whole genome shotgun (WGS) entry which is preliminary data.</text>
</comment>
<protein>
    <submittedName>
        <fullName evidence="1">Uncharacterized protein</fullName>
    </submittedName>
</protein>
<dbReference type="AlphaFoldDB" id="A0A1J8Q6R2"/>
<evidence type="ECO:0000313" key="2">
    <source>
        <dbReference type="Proteomes" id="UP000183567"/>
    </source>
</evidence>
<accession>A0A1J8Q6R2</accession>
<dbReference type="EMBL" id="LVVM01002963">
    <property type="protein sequence ID" value="OJA15651.1"/>
    <property type="molecule type" value="Genomic_DNA"/>
</dbReference>
<reference evidence="1 2" key="1">
    <citation type="submission" date="2016-03" db="EMBL/GenBank/DDBJ databases">
        <title>Comparative genomics of the ectomycorrhizal sister species Rhizopogon vinicolor and Rhizopogon vesiculosus (Basidiomycota: Boletales) reveals a divergence of the mating type B locus.</title>
        <authorList>
            <person name="Mujic A.B."/>
            <person name="Kuo A."/>
            <person name="Tritt A."/>
            <person name="Lipzen A."/>
            <person name="Chen C."/>
            <person name="Johnson J."/>
            <person name="Sharma A."/>
            <person name="Barry K."/>
            <person name="Grigoriev I.V."/>
            <person name="Spatafora J.W."/>
        </authorList>
    </citation>
    <scope>NUCLEOTIDE SEQUENCE [LARGE SCALE GENOMIC DNA]</scope>
    <source>
        <strain evidence="1 2">AM-OR11-056</strain>
    </source>
</reference>
<keyword evidence="2" id="KW-1185">Reference proteome</keyword>